<dbReference type="AlphaFoldDB" id="A0A2R6AJ79"/>
<comment type="caution">
    <text evidence="1">The sequence shown here is derived from an EMBL/GenBank/DDBJ whole genome shotgun (WGS) entry which is preliminary data.</text>
</comment>
<accession>A0A2R6AJ79</accession>
<evidence type="ECO:0000313" key="2">
    <source>
        <dbReference type="Proteomes" id="UP000240322"/>
    </source>
</evidence>
<reference evidence="1 2" key="1">
    <citation type="submission" date="2017-04" db="EMBL/GenBank/DDBJ databases">
        <title>Novel microbial lineages endemic to geothermal iron-oxide mats fill important gaps in the evolutionary history of Archaea.</title>
        <authorList>
            <person name="Jay Z.J."/>
            <person name="Beam J.P."/>
            <person name="Dlakic M."/>
            <person name="Rusch D.B."/>
            <person name="Kozubal M.A."/>
            <person name="Inskeep W.P."/>
        </authorList>
    </citation>
    <scope>NUCLEOTIDE SEQUENCE [LARGE SCALE GENOMIC DNA]</scope>
    <source>
        <strain evidence="1">OSP_D</strain>
    </source>
</reference>
<dbReference type="Proteomes" id="UP000240322">
    <property type="component" value="Unassembled WGS sequence"/>
</dbReference>
<organism evidence="1 2">
    <name type="scientific">Candidatus Marsarchaeota G2 archaeon OSP_D</name>
    <dbReference type="NCBI Taxonomy" id="1978157"/>
    <lineage>
        <taxon>Archaea</taxon>
        <taxon>Candidatus Marsarchaeota</taxon>
        <taxon>Candidatus Marsarchaeota group 2</taxon>
    </lineage>
</organism>
<proteinExistence type="predicted"/>
<evidence type="ECO:0000313" key="1">
    <source>
        <dbReference type="EMBL" id="PSN86424.1"/>
    </source>
</evidence>
<gene>
    <name evidence="1" type="ORF">B9Q03_11690</name>
</gene>
<name>A0A2R6AJ79_9ARCH</name>
<dbReference type="EMBL" id="NEXE01000209">
    <property type="protein sequence ID" value="PSN86424.1"/>
    <property type="molecule type" value="Genomic_DNA"/>
</dbReference>
<protein>
    <submittedName>
        <fullName evidence="1">Uncharacterized protein</fullName>
    </submittedName>
</protein>
<sequence length="162" mass="18683">MSLIPYRASLDQFHPEVLWYPLVKRISADVRKFILTGVLIKSHKERAIIAISVENFLTLFRIKKRYWSDKDRIADRLHTIYACVWIEPPTQNARCWRRTRKTRIFKERGIKKPCRGEGSSSATLHVGAIITSVWEVAYTLAGWLGVSHASVLGWVKPAHEAK</sequence>